<sequence length="276" mass="31770">MKWITRERPKIDRIACPWLIKKYIDADAEFLFVPSDKVLEIAHLQDAIPFDIPHVELSHRGKYCTFDTLLKKYKLNDPALKIMAPIIRGADTDRHDFSPYSAGLWAISSGLSYNILVDHQLLAQGAIIYDALYAWASHLQKAKHVQSSVERILVGLSAEGNLMNENTPNWVLDLKHLLQDYIDADLSFSLSDISRELDLNPTYLSREFPKYFDNMSYGEYIRKLRIEKAKDLLVSTNYKLTQIAYLSGFSDQSHFTKTFKEIMGESPSNYRKTAKK</sequence>
<dbReference type="SMART" id="SM00342">
    <property type="entry name" value="HTH_ARAC"/>
    <property type="match status" value="1"/>
</dbReference>
<keyword evidence="2" id="KW-0238">DNA-binding</keyword>
<evidence type="ECO:0000256" key="3">
    <source>
        <dbReference type="ARBA" id="ARBA00023163"/>
    </source>
</evidence>
<evidence type="ECO:0000259" key="4">
    <source>
        <dbReference type="PROSITE" id="PS01124"/>
    </source>
</evidence>
<evidence type="ECO:0000313" key="5">
    <source>
        <dbReference type="EMBL" id="MDI9861688.1"/>
    </source>
</evidence>
<evidence type="ECO:0000256" key="1">
    <source>
        <dbReference type="ARBA" id="ARBA00023015"/>
    </source>
</evidence>
<dbReference type="PANTHER" id="PTHR43280:SF2">
    <property type="entry name" value="HTH-TYPE TRANSCRIPTIONAL REGULATOR EXSA"/>
    <property type="match status" value="1"/>
</dbReference>
<dbReference type="InterPro" id="IPR018062">
    <property type="entry name" value="HTH_AraC-typ_CS"/>
</dbReference>
<dbReference type="SUPFAM" id="SSF46689">
    <property type="entry name" value="Homeodomain-like"/>
    <property type="match status" value="1"/>
</dbReference>
<dbReference type="EMBL" id="JASHIF010000021">
    <property type="protein sequence ID" value="MDI9861688.1"/>
    <property type="molecule type" value="Genomic_DNA"/>
</dbReference>
<keyword evidence="3" id="KW-0804">Transcription</keyword>
<comment type="caution">
    <text evidence="5">The sequence shown here is derived from an EMBL/GenBank/DDBJ whole genome shotgun (WGS) entry which is preliminary data.</text>
</comment>
<dbReference type="PROSITE" id="PS01124">
    <property type="entry name" value="HTH_ARAC_FAMILY_2"/>
    <property type="match status" value="1"/>
</dbReference>
<feature type="domain" description="HTH araC/xylS-type" evidence="4">
    <location>
        <begin position="172"/>
        <end position="273"/>
    </location>
</feature>
<dbReference type="InterPro" id="IPR020449">
    <property type="entry name" value="Tscrpt_reg_AraC-type_HTH"/>
</dbReference>
<gene>
    <name evidence="5" type="ORF">QM524_20880</name>
</gene>
<dbReference type="Gene3D" id="1.10.10.60">
    <property type="entry name" value="Homeodomain-like"/>
    <property type="match status" value="2"/>
</dbReference>
<dbReference type="InterPro" id="IPR018060">
    <property type="entry name" value="HTH_AraC"/>
</dbReference>
<dbReference type="PANTHER" id="PTHR43280">
    <property type="entry name" value="ARAC-FAMILY TRANSCRIPTIONAL REGULATOR"/>
    <property type="match status" value="1"/>
</dbReference>
<dbReference type="PRINTS" id="PR00032">
    <property type="entry name" value="HTHARAC"/>
</dbReference>
<protein>
    <submittedName>
        <fullName evidence="5">Chromate resistance protein</fullName>
    </submittedName>
</protein>
<reference evidence="5 6" key="1">
    <citation type="submission" date="2023-05" db="EMBL/GenBank/DDBJ databases">
        <title>Novel species of genus Flectobacillus isolated from stream in China.</title>
        <authorList>
            <person name="Lu H."/>
        </authorList>
    </citation>
    <scope>NUCLEOTIDE SEQUENCE [LARGE SCALE GENOMIC DNA]</scope>
    <source>
        <strain evidence="5 6">KCTC 42575</strain>
    </source>
</reference>
<dbReference type="Pfam" id="PF12833">
    <property type="entry name" value="HTH_18"/>
    <property type="match status" value="1"/>
</dbReference>
<organism evidence="5 6">
    <name type="scientific">Flectobacillus roseus</name>
    <dbReference type="NCBI Taxonomy" id="502259"/>
    <lineage>
        <taxon>Bacteria</taxon>
        <taxon>Pseudomonadati</taxon>
        <taxon>Bacteroidota</taxon>
        <taxon>Cytophagia</taxon>
        <taxon>Cytophagales</taxon>
        <taxon>Flectobacillaceae</taxon>
        <taxon>Flectobacillus</taxon>
    </lineage>
</organism>
<proteinExistence type="predicted"/>
<keyword evidence="6" id="KW-1185">Reference proteome</keyword>
<evidence type="ECO:0000256" key="2">
    <source>
        <dbReference type="ARBA" id="ARBA00023125"/>
    </source>
</evidence>
<keyword evidence="1" id="KW-0805">Transcription regulation</keyword>
<dbReference type="InterPro" id="IPR009057">
    <property type="entry name" value="Homeodomain-like_sf"/>
</dbReference>
<accession>A0ABT6YF20</accession>
<dbReference type="Proteomes" id="UP001236507">
    <property type="component" value="Unassembled WGS sequence"/>
</dbReference>
<dbReference type="PROSITE" id="PS00041">
    <property type="entry name" value="HTH_ARAC_FAMILY_1"/>
    <property type="match status" value="1"/>
</dbReference>
<dbReference type="RefSeq" id="WP_283346053.1">
    <property type="nucleotide sequence ID" value="NZ_JASHIF010000021.1"/>
</dbReference>
<dbReference type="Pfam" id="PF09828">
    <property type="entry name" value="ChrB_C"/>
    <property type="match status" value="1"/>
</dbReference>
<dbReference type="InterPro" id="IPR018634">
    <property type="entry name" value="ChrB_C"/>
</dbReference>
<name>A0ABT6YF20_9BACT</name>
<evidence type="ECO:0000313" key="6">
    <source>
        <dbReference type="Proteomes" id="UP001236507"/>
    </source>
</evidence>